<dbReference type="Gene3D" id="3.90.550.10">
    <property type="entry name" value="Spore Coat Polysaccharide Biosynthesis Protein SpsA, Chain A"/>
    <property type="match status" value="1"/>
</dbReference>
<keyword evidence="1" id="KW-0472">Membrane</keyword>
<dbReference type="SUPFAM" id="SSF53448">
    <property type="entry name" value="Nucleotide-diphospho-sugar transferases"/>
    <property type="match status" value="1"/>
</dbReference>
<dbReference type="PANTHER" id="PTHR48090">
    <property type="entry name" value="UNDECAPRENYL-PHOSPHATE 4-DEOXY-4-FORMAMIDO-L-ARABINOSE TRANSFERASE-RELATED"/>
    <property type="match status" value="1"/>
</dbReference>
<dbReference type="Proteomes" id="UP000295543">
    <property type="component" value="Unassembled WGS sequence"/>
</dbReference>
<evidence type="ECO:0000313" key="3">
    <source>
        <dbReference type="EMBL" id="TDK30889.1"/>
    </source>
</evidence>
<dbReference type="OrthoDB" id="9766971at2"/>
<dbReference type="RefSeq" id="WP_133393945.1">
    <property type="nucleotide sequence ID" value="NZ_SMTG01000004.1"/>
</dbReference>
<sequence length="378" mass="41114">MLILLSALTALCILAVIYPYALYPAVLALIPKRPIARGIVDAGDGSRFSLLFCAYNEAASLPDKIANLRELKLRYPELEILSFDDGSSDGSADMIERDAPFVRLIRGGGRNGKAHGMKLLAAEARGDLLVFTDANVLLHIESLDKLAACYADTEVGGVCGALHYMGADGSSTAAVGGLYWRLEELIKDLESGTGSVMGADGSIFSVRRALYPQFPDTVLDDFTVSMQVVFSGQRLIKSNDVIAYERLVAARSDEFSRKIRIAARAFHTHTSFSEKRARMSSFNQFKYFSHKTLRWFGGCFLIFGVIFSLTATALLYPMLSVLLALAVVICVLIGLRSSSGAISSLTEIMLAMIATLIGVLRSVRGHTFVTWSPAKSRD</sequence>
<protein>
    <submittedName>
        <fullName evidence="3">Glycosyltransferase</fullName>
    </submittedName>
</protein>
<keyword evidence="3" id="KW-0808">Transferase</keyword>
<keyword evidence="1" id="KW-0812">Transmembrane</keyword>
<feature type="transmembrane region" description="Helical" evidence="1">
    <location>
        <begin position="318"/>
        <end position="335"/>
    </location>
</feature>
<dbReference type="InterPro" id="IPR029044">
    <property type="entry name" value="Nucleotide-diphossugar_trans"/>
</dbReference>
<proteinExistence type="predicted"/>
<dbReference type="EMBL" id="SMTG01000004">
    <property type="protein sequence ID" value="TDK30889.1"/>
    <property type="molecule type" value="Genomic_DNA"/>
</dbReference>
<comment type="caution">
    <text evidence="3">The sequence shown here is derived from an EMBL/GenBank/DDBJ whole genome shotgun (WGS) entry which is preliminary data.</text>
</comment>
<name>A0A4R5U8R7_9GAMM</name>
<dbReference type="GO" id="GO:0016740">
    <property type="term" value="F:transferase activity"/>
    <property type="evidence" value="ECO:0007669"/>
    <property type="project" value="UniProtKB-KW"/>
</dbReference>
<evidence type="ECO:0000256" key="1">
    <source>
        <dbReference type="SAM" id="Phobius"/>
    </source>
</evidence>
<accession>A0A4R5U8R7</accession>
<gene>
    <name evidence="3" type="ORF">E2F49_11155</name>
</gene>
<feature type="transmembrane region" description="Helical" evidence="1">
    <location>
        <begin position="293"/>
        <end position="311"/>
    </location>
</feature>
<feature type="domain" description="Glycosyltransferase 2-like" evidence="2">
    <location>
        <begin position="49"/>
        <end position="177"/>
    </location>
</feature>
<dbReference type="InterPro" id="IPR001173">
    <property type="entry name" value="Glyco_trans_2-like"/>
</dbReference>
<dbReference type="PANTHER" id="PTHR48090:SF6">
    <property type="entry name" value="SLR5056 PROTEIN"/>
    <property type="match status" value="1"/>
</dbReference>
<dbReference type="AlphaFoldDB" id="A0A4R5U8R7"/>
<evidence type="ECO:0000313" key="4">
    <source>
        <dbReference type="Proteomes" id="UP000295543"/>
    </source>
</evidence>
<reference evidence="3 4" key="1">
    <citation type="submission" date="2019-03" db="EMBL/GenBank/DDBJ databases">
        <title>Luteimonas zhaokaii sp.nov., isolated from the rectal contents of Plateau pika in Yushu, Qinghai Province, China.</title>
        <authorList>
            <person name="Zhang G."/>
        </authorList>
    </citation>
    <scope>NUCLEOTIDE SEQUENCE [LARGE SCALE GENOMIC DNA]</scope>
    <source>
        <strain evidence="3 4">THG-MD21</strain>
    </source>
</reference>
<evidence type="ECO:0000259" key="2">
    <source>
        <dbReference type="Pfam" id="PF00535"/>
    </source>
</evidence>
<organism evidence="3 4">
    <name type="scientific">Luteimonas terrae</name>
    <dbReference type="NCBI Taxonomy" id="1530191"/>
    <lineage>
        <taxon>Bacteria</taxon>
        <taxon>Pseudomonadati</taxon>
        <taxon>Pseudomonadota</taxon>
        <taxon>Gammaproteobacteria</taxon>
        <taxon>Lysobacterales</taxon>
        <taxon>Lysobacteraceae</taxon>
        <taxon>Luteimonas</taxon>
    </lineage>
</organism>
<feature type="transmembrane region" description="Helical" evidence="1">
    <location>
        <begin position="341"/>
        <end position="360"/>
    </location>
</feature>
<keyword evidence="4" id="KW-1185">Reference proteome</keyword>
<dbReference type="Pfam" id="PF00535">
    <property type="entry name" value="Glycos_transf_2"/>
    <property type="match status" value="1"/>
</dbReference>
<keyword evidence="1" id="KW-1133">Transmembrane helix</keyword>
<dbReference type="InterPro" id="IPR050256">
    <property type="entry name" value="Glycosyltransferase_2"/>
</dbReference>